<dbReference type="EMBL" id="KB706070">
    <property type="protein sequence ID" value="EMR69497.1"/>
    <property type="molecule type" value="Genomic_DNA"/>
</dbReference>
<protein>
    <submittedName>
        <fullName evidence="2">Putative gata-type sexual development transcription factor protein</fullName>
    </submittedName>
</protein>
<reference evidence="3" key="1">
    <citation type="journal article" date="2013" name="Genome Announc.">
        <title>Draft genome sequence of the grapevine dieback fungus Eutypa lata UCR-EL1.</title>
        <authorList>
            <person name="Blanco-Ulate B."/>
            <person name="Rolshausen P.E."/>
            <person name="Cantu D."/>
        </authorList>
    </citation>
    <scope>NUCLEOTIDE SEQUENCE [LARGE SCALE GENOMIC DNA]</scope>
    <source>
        <strain evidence="3">UCR-EL1</strain>
    </source>
</reference>
<name>M7SYV2_EUTLA</name>
<evidence type="ECO:0000256" key="1">
    <source>
        <dbReference type="SAM" id="MobiDB-lite"/>
    </source>
</evidence>
<organism evidence="2 3">
    <name type="scientific">Eutypa lata (strain UCR-EL1)</name>
    <name type="common">Grapevine dieback disease fungus</name>
    <name type="synonym">Eutypa armeniacae</name>
    <dbReference type="NCBI Taxonomy" id="1287681"/>
    <lineage>
        <taxon>Eukaryota</taxon>
        <taxon>Fungi</taxon>
        <taxon>Dikarya</taxon>
        <taxon>Ascomycota</taxon>
        <taxon>Pezizomycotina</taxon>
        <taxon>Sordariomycetes</taxon>
        <taxon>Xylariomycetidae</taxon>
        <taxon>Xylariales</taxon>
        <taxon>Diatrypaceae</taxon>
        <taxon>Eutypa</taxon>
    </lineage>
</organism>
<keyword evidence="3" id="KW-1185">Reference proteome</keyword>
<gene>
    <name evidence="2" type="ORF">UCREL1_3480</name>
</gene>
<dbReference type="STRING" id="1287681.M7SYV2"/>
<dbReference type="OrthoDB" id="2162994at2759"/>
<accession>M7SYV2</accession>
<evidence type="ECO:0000313" key="3">
    <source>
        <dbReference type="Proteomes" id="UP000012174"/>
    </source>
</evidence>
<proteinExistence type="predicted"/>
<dbReference type="KEGG" id="ela:UCREL1_3480"/>
<dbReference type="AlphaFoldDB" id="M7SYV2"/>
<dbReference type="Proteomes" id="UP000012174">
    <property type="component" value="Unassembled WGS sequence"/>
</dbReference>
<feature type="compositionally biased region" description="Basic and acidic residues" evidence="1">
    <location>
        <begin position="79"/>
        <end position="93"/>
    </location>
</feature>
<feature type="region of interest" description="Disordered" evidence="1">
    <location>
        <begin position="79"/>
        <end position="100"/>
    </location>
</feature>
<evidence type="ECO:0000313" key="2">
    <source>
        <dbReference type="EMBL" id="EMR69497.1"/>
    </source>
</evidence>
<dbReference type="HOGENOM" id="CLU_1938154_0_0_1"/>
<sequence>MIPQILIGKLKPGVTQTTCRGTIFNFAEAYAKIAGEQHGGHPIPERLPTEREVGELLSNVNYLKQNLENLREIVQHSIQTEKAREGGRPKGIYDGDDDVSMYGDGMKQPYGIGEVKKRRGDRYAGVAKGT</sequence>